<evidence type="ECO:0000256" key="6">
    <source>
        <dbReference type="ARBA" id="ARBA00022833"/>
    </source>
</evidence>
<evidence type="ECO:0000313" key="12">
    <source>
        <dbReference type="EMBL" id="NDV31417.1"/>
    </source>
</evidence>
<evidence type="ECO:0000256" key="1">
    <source>
        <dbReference type="ARBA" id="ARBA00004123"/>
    </source>
</evidence>
<protein>
    <recommendedName>
        <fullName evidence="13">USP domain-containing protein</fullName>
    </recommendedName>
</protein>
<evidence type="ECO:0000256" key="2">
    <source>
        <dbReference type="ARBA" id="ARBA00022664"/>
    </source>
</evidence>
<evidence type="ECO:0000256" key="4">
    <source>
        <dbReference type="ARBA" id="ARBA00022728"/>
    </source>
</evidence>
<dbReference type="InterPro" id="IPR001394">
    <property type="entry name" value="Peptidase_C19_UCH"/>
</dbReference>
<dbReference type="EMBL" id="GIBP01002448">
    <property type="protein sequence ID" value="NDV31417.1"/>
    <property type="molecule type" value="Transcribed_RNA"/>
</dbReference>
<dbReference type="GO" id="GO:0000245">
    <property type="term" value="P:spliceosomal complex assembly"/>
    <property type="evidence" value="ECO:0007669"/>
    <property type="project" value="InterPro"/>
</dbReference>
<accession>A0A6B2L3F3</accession>
<evidence type="ECO:0008006" key="13">
    <source>
        <dbReference type="Google" id="ProtNLM"/>
    </source>
</evidence>
<dbReference type="Pfam" id="PF00443">
    <property type="entry name" value="UCH"/>
    <property type="match status" value="1"/>
</dbReference>
<dbReference type="InterPro" id="IPR013083">
    <property type="entry name" value="Znf_RING/FYVE/PHD"/>
</dbReference>
<evidence type="ECO:0000256" key="8">
    <source>
        <dbReference type="ARBA" id="ARBA00023242"/>
    </source>
</evidence>
<organism evidence="12">
    <name type="scientific">Arcella intermedia</name>
    <dbReference type="NCBI Taxonomy" id="1963864"/>
    <lineage>
        <taxon>Eukaryota</taxon>
        <taxon>Amoebozoa</taxon>
        <taxon>Tubulinea</taxon>
        <taxon>Elardia</taxon>
        <taxon>Arcellinida</taxon>
        <taxon>Sphaerothecina</taxon>
        <taxon>Arcellidae</taxon>
        <taxon>Arcella</taxon>
    </lineage>
</organism>
<evidence type="ECO:0000256" key="9">
    <source>
        <dbReference type="PROSITE-ProRule" id="PRU00502"/>
    </source>
</evidence>
<feature type="domain" description="UBP-type" evidence="11">
    <location>
        <begin position="1"/>
        <end position="93"/>
    </location>
</feature>
<evidence type="ECO:0000259" key="11">
    <source>
        <dbReference type="PROSITE" id="PS50271"/>
    </source>
</evidence>
<keyword evidence="3" id="KW-0479">Metal-binding</keyword>
<dbReference type="PANTHER" id="PTHR21646:SF16">
    <property type="entry name" value="U4_U6.U5 TRI-SNRNP-ASSOCIATED PROTEIN 2"/>
    <property type="match status" value="1"/>
</dbReference>
<dbReference type="PANTHER" id="PTHR21646">
    <property type="entry name" value="UBIQUITIN CARBOXYL-TERMINAL HYDROLASE"/>
    <property type="match status" value="1"/>
</dbReference>
<keyword evidence="2" id="KW-0507">mRNA processing</keyword>
<dbReference type="Gene3D" id="3.30.40.10">
    <property type="entry name" value="Zinc/RING finger domain, C3HC4 (zinc finger)"/>
    <property type="match status" value="1"/>
</dbReference>
<dbReference type="InterPro" id="IPR050185">
    <property type="entry name" value="Ub_carboxyl-term_hydrolase"/>
</dbReference>
<dbReference type="SUPFAM" id="SSF57850">
    <property type="entry name" value="RING/U-box"/>
    <property type="match status" value="1"/>
</dbReference>
<evidence type="ECO:0000256" key="3">
    <source>
        <dbReference type="ARBA" id="ARBA00022723"/>
    </source>
</evidence>
<dbReference type="GO" id="GO:0005681">
    <property type="term" value="C:spliceosomal complex"/>
    <property type="evidence" value="ECO:0007669"/>
    <property type="project" value="UniProtKB-KW"/>
</dbReference>
<dbReference type="SMART" id="SM00290">
    <property type="entry name" value="ZnF_UBP"/>
    <property type="match status" value="1"/>
</dbReference>
<dbReference type="PROSITE" id="PS50235">
    <property type="entry name" value="USP_3"/>
    <property type="match status" value="1"/>
</dbReference>
<dbReference type="Pfam" id="PF02148">
    <property type="entry name" value="zf-UBP"/>
    <property type="match status" value="1"/>
</dbReference>
<keyword evidence="6" id="KW-0862">Zinc</keyword>
<feature type="domain" description="USP" evidence="10">
    <location>
        <begin position="118"/>
        <end position="440"/>
    </location>
</feature>
<dbReference type="CDD" id="cd02669">
    <property type="entry name" value="Peptidase_C19M"/>
    <property type="match status" value="1"/>
</dbReference>
<sequence>MGTVKRRVLDFDFEKVCSISLQTTNVYACLVCGKYYQGRGRGSHAYVHSVQFDHHVYLNLLTKKFYCLPDDYEIIDSSLDDIKGMLDPSFTRDEIQKLDKQPTICRTLDGKQYVAGVVGLNNLGFNDYINVVVQTLSHSSLFRNYFLLPQNYEKHSNQASSRLVSRLGTLIRKMWSSKNFKNQVSPHELLQEISLASRKKFSIGVRENPMTFISWLLNTLHKDLAGSKKRQSIVSKCFQGEVRVITSKDEIPENDSRKSNSSAKEKKTITTVSNTPFMFLSLDIPPPPLFKDEKEKTVIPQEPLFTLLSKFDGVSKHFNPHTKETKIYRITKLPNYLILHIQRFTNNLWYTEKNTTIVNFPMKSLDMSPYCDNPQEQGGCIYNLIANIRHNGTVENFWYNLHVLQKNTDKWYDIQDLIVEEAMPPLIALSEAYIQFYERVQT</sequence>
<reference evidence="12" key="1">
    <citation type="journal article" date="2020" name="J. Eukaryot. Microbiol.">
        <title>De novo Sequencing, Assembly and Annotation of the Transcriptome for the Free-Living Testate Amoeba Arcella intermedia.</title>
        <authorList>
            <person name="Ribeiro G.M."/>
            <person name="Porfirio-Sousa A.L."/>
            <person name="Maurer-Alcala X.X."/>
            <person name="Katz L.A."/>
            <person name="Lahr D.J.G."/>
        </authorList>
    </citation>
    <scope>NUCLEOTIDE SEQUENCE</scope>
</reference>
<dbReference type="GO" id="GO:0004843">
    <property type="term" value="F:cysteine-type deubiquitinase activity"/>
    <property type="evidence" value="ECO:0007669"/>
    <property type="project" value="InterPro"/>
</dbReference>
<dbReference type="PROSITE" id="PS50271">
    <property type="entry name" value="ZF_UBP"/>
    <property type="match status" value="1"/>
</dbReference>
<dbReference type="InterPro" id="IPR028889">
    <property type="entry name" value="USP"/>
</dbReference>
<keyword evidence="8" id="KW-0539">Nucleus</keyword>
<dbReference type="AlphaFoldDB" id="A0A6B2L3F3"/>
<dbReference type="GO" id="GO:0016579">
    <property type="term" value="P:protein deubiquitination"/>
    <property type="evidence" value="ECO:0007669"/>
    <property type="project" value="InterPro"/>
</dbReference>
<name>A0A6B2L3F3_9EUKA</name>
<evidence type="ECO:0000256" key="7">
    <source>
        <dbReference type="ARBA" id="ARBA00023187"/>
    </source>
</evidence>
<dbReference type="GO" id="GO:0008270">
    <property type="term" value="F:zinc ion binding"/>
    <property type="evidence" value="ECO:0007669"/>
    <property type="project" value="UniProtKB-KW"/>
</dbReference>
<dbReference type="InterPro" id="IPR033809">
    <property type="entry name" value="USP39"/>
</dbReference>
<comment type="subcellular location">
    <subcellularLocation>
        <location evidence="1">Nucleus</location>
    </subcellularLocation>
</comment>
<dbReference type="InterPro" id="IPR001607">
    <property type="entry name" value="Znf_UBP"/>
</dbReference>
<keyword evidence="5 9" id="KW-0863">Zinc-finger</keyword>
<proteinExistence type="predicted"/>
<evidence type="ECO:0000259" key="10">
    <source>
        <dbReference type="PROSITE" id="PS50235"/>
    </source>
</evidence>
<keyword evidence="7" id="KW-0508">mRNA splicing</keyword>
<evidence type="ECO:0000256" key="5">
    <source>
        <dbReference type="ARBA" id="ARBA00022771"/>
    </source>
</evidence>
<dbReference type="SUPFAM" id="SSF54001">
    <property type="entry name" value="Cysteine proteinases"/>
    <property type="match status" value="1"/>
</dbReference>
<dbReference type="Gene3D" id="3.90.70.10">
    <property type="entry name" value="Cysteine proteinases"/>
    <property type="match status" value="1"/>
</dbReference>
<keyword evidence="4" id="KW-0747">Spliceosome</keyword>
<dbReference type="InterPro" id="IPR038765">
    <property type="entry name" value="Papain-like_cys_pep_sf"/>
</dbReference>